<dbReference type="Gene3D" id="2.130.10.10">
    <property type="entry name" value="YVTN repeat-like/Quinoprotein amine dehydrogenase"/>
    <property type="match status" value="1"/>
</dbReference>
<keyword evidence="2" id="KW-1185">Reference proteome</keyword>
<dbReference type="InterPro" id="IPR011047">
    <property type="entry name" value="Quinoprotein_ADH-like_sf"/>
</dbReference>
<evidence type="ECO:0000313" key="1">
    <source>
        <dbReference type="EMBL" id="KIO24377.1"/>
    </source>
</evidence>
<proteinExistence type="predicted"/>
<dbReference type="InterPro" id="IPR015943">
    <property type="entry name" value="WD40/YVTN_repeat-like_dom_sf"/>
</dbReference>
<dbReference type="AlphaFoldDB" id="A0A0C3LSP9"/>
<evidence type="ECO:0000313" key="2">
    <source>
        <dbReference type="Proteomes" id="UP000054248"/>
    </source>
</evidence>
<organism evidence="1 2">
    <name type="scientific">Tulasnella calospora MUT 4182</name>
    <dbReference type="NCBI Taxonomy" id="1051891"/>
    <lineage>
        <taxon>Eukaryota</taxon>
        <taxon>Fungi</taxon>
        <taxon>Dikarya</taxon>
        <taxon>Basidiomycota</taxon>
        <taxon>Agaricomycotina</taxon>
        <taxon>Agaricomycetes</taxon>
        <taxon>Cantharellales</taxon>
        <taxon>Tulasnellaceae</taxon>
        <taxon>Tulasnella</taxon>
    </lineage>
</organism>
<dbReference type="STRING" id="1051891.A0A0C3LSP9"/>
<dbReference type="SUPFAM" id="SSF50998">
    <property type="entry name" value="Quinoprotein alcohol dehydrogenase-like"/>
    <property type="match status" value="1"/>
</dbReference>
<reference evidence="1 2" key="1">
    <citation type="submission" date="2014-04" db="EMBL/GenBank/DDBJ databases">
        <authorList>
            <consortium name="DOE Joint Genome Institute"/>
            <person name="Kuo A."/>
            <person name="Girlanda M."/>
            <person name="Perotto S."/>
            <person name="Kohler A."/>
            <person name="Nagy L.G."/>
            <person name="Floudas D."/>
            <person name="Copeland A."/>
            <person name="Barry K.W."/>
            <person name="Cichocki N."/>
            <person name="Veneault-Fourrey C."/>
            <person name="LaButti K."/>
            <person name="Lindquist E.A."/>
            <person name="Lipzen A."/>
            <person name="Lundell T."/>
            <person name="Morin E."/>
            <person name="Murat C."/>
            <person name="Sun H."/>
            <person name="Tunlid A."/>
            <person name="Henrissat B."/>
            <person name="Grigoriev I.V."/>
            <person name="Hibbett D.S."/>
            <person name="Martin F."/>
            <person name="Nordberg H.P."/>
            <person name="Cantor M.N."/>
            <person name="Hua S.X."/>
        </authorList>
    </citation>
    <scope>NUCLEOTIDE SEQUENCE [LARGE SCALE GENOMIC DNA]</scope>
    <source>
        <strain evidence="1 2">MUT 4182</strain>
    </source>
</reference>
<protein>
    <submittedName>
        <fullName evidence="1">Uncharacterized protein</fullName>
    </submittedName>
</protein>
<dbReference type="Proteomes" id="UP000054248">
    <property type="component" value="Unassembled WGS sequence"/>
</dbReference>
<dbReference type="OrthoDB" id="63989at2759"/>
<reference evidence="2" key="2">
    <citation type="submission" date="2015-01" db="EMBL/GenBank/DDBJ databases">
        <title>Evolutionary Origins and Diversification of the Mycorrhizal Mutualists.</title>
        <authorList>
            <consortium name="DOE Joint Genome Institute"/>
            <consortium name="Mycorrhizal Genomics Consortium"/>
            <person name="Kohler A."/>
            <person name="Kuo A."/>
            <person name="Nagy L.G."/>
            <person name="Floudas D."/>
            <person name="Copeland A."/>
            <person name="Barry K.W."/>
            <person name="Cichocki N."/>
            <person name="Veneault-Fourrey C."/>
            <person name="LaButti K."/>
            <person name="Lindquist E.A."/>
            <person name="Lipzen A."/>
            <person name="Lundell T."/>
            <person name="Morin E."/>
            <person name="Murat C."/>
            <person name="Riley R."/>
            <person name="Ohm R."/>
            <person name="Sun H."/>
            <person name="Tunlid A."/>
            <person name="Henrissat B."/>
            <person name="Grigoriev I.V."/>
            <person name="Hibbett D.S."/>
            <person name="Martin F."/>
        </authorList>
    </citation>
    <scope>NUCLEOTIDE SEQUENCE [LARGE SCALE GENOMIC DNA]</scope>
    <source>
        <strain evidence="2">MUT 4182</strain>
    </source>
</reference>
<dbReference type="HOGENOM" id="CLU_847835_0_0_1"/>
<name>A0A0C3LSP9_9AGAM</name>
<dbReference type="EMBL" id="KN823062">
    <property type="protein sequence ID" value="KIO24377.1"/>
    <property type="molecule type" value="Genomic_DNA"/>
</dbReference>
<accession>A0A0C3LSP9</accession>
<gene>
    <name evidence="1" type="ORF">M407DRAFT_26191</name>
</gene>
<sequence>MDFVLLASIDGRFHALNRTTGRMLWSMDQPIANTQVAVTNLKELVSTEHSGLGETSDFSVDDFDDPASTETYIIEPQSGAIFVSPANSKRDDPLQRLPFTMQQLVDMSPFRMDHRIFVGKQRTSLITLDLASGELVEVLDPEQQADLALVKIDRTEYHVSVFSHDQVIQNLTYASYGPNSIDKEMQHHWHRTPDNLYHQPTPDGSLVIFKTDEQEPFHSFIKLKRQIVAVFDTVSTAERSEPLLLAQPKPALNVLYPSRLKELWKLLKQDEIVWVGRVGNSLYASSNNTFPLVIFSPFPALPIDTEMVCTTLDCFIGPHRAIPRLSNT</sequence>